<name>R0I924_EXST2</name>
<dbReference type="RefSeq" id="XP_008030271.1">
    <property type="nucleotide sequence ID" value="XM_008032080.1"/>
</dbReference>
<comment type="cofactor">
    <cofactor evidence="1">
        <name>pyridoxal 5'-phosphate</name>
        <dbReference type="ChEBI" id="CHEBI:597326"/>
    </cofactor>
</comment>
<dbReference type="GO" id="GO:0003941">
    <property type="term" value="F:L-serine ammonia-lyase activity"/>
    <property type="evidence" value="ECO:0007669"/>
    <property type="project" value="TreeGrafter"/>
</dbReference>
<dbReference type="EMBL" id="KB908855">
    <property type="protein sequence ID" value="EOA81896.1"/>
    <property type="molecule type" value="Genomic_DNA"/>
</dbReference>
<dbReference type="GO" id="GO:0004794">
    <property type="term" value="F:threonine deaminase activity"/>
    <property type="evidence" value="ECO:0007669"/>
    <property type="project" value="TreeGrafter"/>
</dbReference>
<evidence type="ECO:0000259" key="4">
    <source>
        <dbReference type="Pfam" id="PF00291"/>
    </source>
</evidence>
<dbReference type="Gene3D" id="3.40.50.1100">
    <property type="match status" value="2"/>
</dbReference>
<evidence type="ECO:0000256" key="1">
    <source>
        <dbReference type="ARBA" id="ARBA00001933"/>
    </source>
</evidence>
<dbReference type="eggNOG" id="KOG1250">
    <property type="taxonomic scope" value="Eukaryota"/>
</dbReference>
<accession>R0I924</accession>
<evidence type="ECO:0000313" key="5">
    <source>
        <dbReference type="EMBL" id="EOA81896.1"/>
    </source>
</evidence>
<dbReference type="PANTHER" id="PTHR48078:SF19">
    <property type="entry name" value="ACT DOMAIN-CONTAINING PROTEIN"/>
    <property type="match status" value="1"/>
</dbReference>
<dbReference type="GeneID" id="19397671"/>
<dbReference type="Gene3D" id="3.40.640.10">
    <property type="entry name" value="Type I PLP-dependent aspartate aminotransferase-like (Major domain)"/>
    <property type="match status" value="1"/>
</dbReference>
<protein>
    <recommendedName>
        <fullName evidence="4">Tryptophan synthase beta chain-like PALP domain-containing protein</fullName>
    </recommendedName>
</protein>
<dbReference type="Proteomes" id="UP000016935">
    <property type="component" value="Unassembled WGS sequence"/>
</dbReference>
<dbReference type="InterPro" id="IPR015421">
    <property type="entry name" value="PyrdxlP-dep_Trfase_major"/>
</dbReference>
<organism evidence="5 6">
    <name type="scientific">Exserohilum turcicum (strain 28A)</name>
    <name type="common">Northern leaf blight fungus</name>
    <name type="synonym">Setosphaeria turcica</name>
    <dbReference type="NCBI Taxonomy" id="671987"/>
    <lineage>
        <taxon>Eukaryota</taxon>
        <taxon>Fungi</taxon>
        <taxon>Dikarya</taxon>
        <taxon>Ascomycota</taxon>
        <taxon>Pezizomycotina</taxon>
        <taxon>Dothideomycetes</taxon>
        <taxon>Pleosporomycetidae</taxon>
        <taxon>Pleosporales</taxon>
        <taxon>Pleosporineae</taxon>
        <taxon>Pleosporaceae</taxon>
        <taxon>Exserohilum</taxon>
    </lineage>
</organism>
<reference evidence="5 6" key="2">
    <citation type="journal article" date="2013" name="PLoS Genet.">
        <title>Comparative genome structure, secondary metabolite, and effector coding capacity across Cochliobolus pathogens.</title>
        <authorList>
            <person name="Condon B.J."/>
            <person name="Leng Y."/>
            <person name="Wu D."/>
            <person name="Bushley K.E."/>
            <person name="Ohm R.A."/>
            <person name="Otillar R."/>
            <person name="Martin J."/>
            <person name="Schackwitz W."/>
            <person name="Grimwood J."/>
            <person name="MohdZainudin N."/>
            <person name="Xue C."/>
            <person name="Wang R."/>
            <person name="Manning V.A."/>
            <person name="Dhillon B."/>
            <person name="Tu Z.J."/>
            <person name="Steffenson B.J."/>
            <person name="Salamov A."/>
            <person name="Sun H."/>
            <person name="Lowry S."/>
            <person name="LaButti K."/>
            <person name="Han J."/>
            <person name="Copeland A."/>
            <person name="Lindquist E."/>
            <person name="Barry K."/>
            <person name="Schmutz J."/>
            <person name="Baker S.E."/>
            <person name="Ciuffetti L.M."/>
            <person name="Grigoriev I.V."/>
            <person name="Zhong S."/>
            <person name="Turgeon B.G."/>
        </authorList>
    </citation>
    <scope>NUCLEOTIDE SEQUENCE [LARGE SCALE GENOMIC DNA]</scope>
    <source>
        <strain evidence="6">28A</strain>
    </source>
</reference>
<keyword evidence="3" id="KW-0456">Lyase</keyword>
<dbReference type="SUPFAM" id="SSF53686">
    <property type="entry name" value="Tryptophan synthase beta subunit-like PLP-dependent enzymes"/>
    <property type="match status" value="1"/>
</dbReference>
<dbReference type="GO" id="GO:0006565">
    <property type="term" value="P:L-serine catabolic process"/>
    <property type="evidence" value="ECO:0007669"/>
    <property type="project" value="TreeGrafter"/>
</dbReference>
<gene>
    <name evidence="5" type="ORF">SETTUDRAFT_156793</name>
</gene>
<evidence type="ECO:0000313" key="6">
    <source>
        <dbReference type="Proteomes" id="UP000016935"/>
    </source>
</evidence>
<keyword evidence="6" id="KW-1185">Reference proteome</keyword>
<dbReference type="InterPro" id="IPR036052">
    <property type="entry name" value="TrpB-like_PALP_sf"/>
</dbReference>
<reference evidence="5 6" key="1">
    <citation type="journal article" date="2012" name="PLoS Pathog.">
        <title>Diverse lifestyles and strategies of plant pathogenesis encoded in the genomes of eighteen Dothideomycetes fungi.</title>
        <authorList>
            <person name="Ohm R.A."/>
            <person name="Feau N."/>
            <person name="Henrissat B."/>
            <person name="Schoch C.L."/>
            <person name="Horwitz B.A."/>
            <person name="Barry K.W."/>
            <person name="Condon B.J."/>
            <person name="Copeland A.C."/>
            <person name="Dhillon B."/>
            <person name="Glaser F."/>
            <person name="Hesse C.N."/>
            <person name="Kosti I."/>
            <person name="LaButti K."/>
            <person name="Lindquist E.A."/>
            <person name="Lucas S."/>
            <person name="Salamov A.A."/>
            <person name="Bradshaw R.E."/>
            <person name="Ciuffetti L."/>
            <person name="Hamelin R.C."/>
            <person name="Kema G.H.J."/>
            <person name="Lawrence C."/>
            <person name="Scott J.A."/>
            <person name="Spatafora J.W."/>
            <person name="Turgeon B.G."/>
            <person name="de Wit P.J.G.M."/>
            <person name="Zhong S."/>
            <person name="Goodwin S.B."/>
            <person name="Grigoriev I.V."/>
        </authorList>
    </citation>
    <scope>NUCLEOTIDE SEQUENCE [LARGE SCALE GENOMIC DNA]</scope>
    <source>
        <strain evidence="6">28A</strain>
    </source>
</reference>
<sequence>MCRVHYFDQCIGSFQAYLVNGNYSTKVNQQIDAKWLAYQVQQSSRRLSGHVVRTPTIRLPWLDRPGLEVWAKLDCHQNTGSFKYRGALIAIMQSPAETIVTASAGNHALAVCAAAQALEKEYFIIAPVEVSEIKAKRILCSATRMSFFGNDLGEATQEAIGYAKGKPNTHYISPYADPLVVAGAGTCVVEACEDAGPFDQVVVPLDGGGLASAVASWCSEYSKDTRVVCVHPHVFGRTFGAHKHISSELWRPAEASYCDGLAVQLVQETPLGNILDSLTGDVVQVNEDEVAIGIAQAMRNQSLLLEGSAAAVIAAIPQLQTSTPGPSRVLLLLTGSNIAANVVARALVTHVSDDEDRRSMGLRNIVNPAERYGALSDLAGSANNSTSKAIQKFREPRDIFIALGLRLLQSVDAMKHRLDQSRLLCNRLQLRLDTWSHSIVEALFSQVRKLTVEFCDDVAGHVVPFWVIEERHRVLLRLLSAASCTFERASPSYDQAVTQWFSDTASQNSNMVNYDRHELMLLQALRPSEHGKTAVSLLLTSSVMAAFQILLHYFMQHIRPGDHVLLPPHIYFEASEEIKSFANTSLFHLHQAESFDAESLISEAEQCNARVVFIDPIANTAGLPTTDIRYFAQTVSHQPGWENRTVIIDGTMVSGGLPIYDWFVGPHAPLALYSERASKYPQYGLDVQMAGFVVYPSHPDKGMRKIRRDLGSVMYYRRLSLFAPLDYTIYQARLAMLTQNCETLCSALVQSLSSIATVEFPRAWSELGWRHGGSIITIEFHEKGLNGREGLDACIELVIFKAKQLSLAITKGVSFGFSTSRISASSSMAENMDPFLRISVGVEREHVPLLDSAVSSAVLRYHEEFSQQRVV</sequence>
<dbReference type="HOGENOM" id="CLU_020984_0_0_1"/>
<dbReference type="GO" id="GO:0006567">
    <property type="term" value="P:L-threonine catabolic process"/>
    <property type="evidence" value="ECO:0007669"/>
    <property type="project" value="TreeGrafter"/>
</dbReference>
<dbReference type="PANTHER" id="PTHR48078">
    <property type="entry name" value="THREONINE DEHYDRATASE, MITOCHONDRIAL-RELATED"/>
    <property type="match status" value="1"/>
</dbReference>
<dbReference type="STRING" id="671987.R0I924"/>
<dbReference type="Pfam" id="PF00291">
    <property type="entry name" value="PALP"/>
    <property type="match status" value="1"/>
</dbReference>
<dbReference type="InterPro" id="IPR015424">
    <property type="entry name" value="PyrdxlP-dep_Trfase"/>
</dbReference>
<dbReference type="AlphaFoldDB" id="R0I924"/>
<evidence type="ECO:0000256" key="2">
    <source>
        <dbReference type="ARBA" id="ARBA00022898"/>
    </source>
</evidence>
<keyword evidence="2" id="KW-0663">Pyridoxal phosphate</keyword>
<dbReference type="InterPro" id="IPR001926">
    <property type="entry name" value="TrpB-like_PALP"/>
</dbReference>
<dbReference type="InterPro" id="IPR050147">
    <property type="entry name" value="Ser/Thr_Dehydratase"/>
</dbReference>
<dbReference type="OrthoDB" id="4418812at2759"/>
<feature type="domain" description="Tryptophan synthase beta chain-like PALP" evidence="4">
    <location>
        <begin position="48"/>
        <end position="335"/>
    </location>
</feature>
<proteinExistence type="predicted"/>
<dbReference type="SUPFAM" id="SSF53383">
    <property type="entry name" value="PLP-dependent transferases"/>
    <property type="match status" value="1"/>
</dbReference>
<dbReference type="GO" id="GO:0009097">
    <property type="term" value="P:isoleucine biosynthetic process"/>
    <property type="evidence" value="ECO:0007669"/>
    <property type="project" value="TreeGrafter"/>
</dbReference>
<evidence type="ECO:0000256" key="3">
    <source>
        <dbReference type="ARBA" id="ARBA00023239"/>
    </source>
</evidence>